<name>A0AA43XJI4_9CLOT</name>
<accession>A0AA43XJI4</accession>
<dbReference type="EMBL" id="SUMG01000005">
    <property type="protein sequence ID" value="NBG87978.1"/>
    <property type="molecule type" value="Genomic_DNA"/>
</dbReference>
<evidence type="ECO:0000313" key="5">
    <source>
        <dbReference type="Proteomes" id="UP000449710"/>
    </source>
</evidence>
<dbReference type="InterPro" id="IPR002508">
    <property type="entry name" value="MurNAc-LAA_cat"/>
</dbReference>
<evidence type="ECO:0000256" key="2">
    <source>
        <dbReference type="SAM" id="MobiDB-lite"/>
    </source>
</evidence>
<dbReference type="PANTHER" id="PTHR30404:SF0">
    <property type="entry name" value="N-ACETYLMURAMOYL-L-ALANINE AMIDASE AMIC"/>
    <property type="match status" value="1"/>
</dbReference>
<dbReference type="Proteomes" id="UP000449710">
    <property type="component" value="Unassembled WGS sequence"/>
</dbReference>
<dbReference type="AlphaFoldDB" id="A0AA43XJI4"/>
<evidence type="ECO:0000259" key="3">
    <source>
        <dbReference type="SMART" id="SM00646"/>
    </source>
</evidence>
<dbReference type="CDD" id="cd02696">
    <property type="entry name" value="MurNAc-LAA"/>
    <property type="match status" value="1"/>
</dbReference>
<evidence type="ECO:0000256" key="1">
    <source>
        <dbReference type="ARBA" id="ARBA00022801"/>
    </source>
</evidence>
<dbReference type="GO" id="GO:0030288">
    <property type="term" value="C:outer membrane-bounded periplasmic space"/>
    <property type="evidence" value="ECO:0007669"/>
    <property type="project" value="TreeGrafter"/>
</dbReference>
<organism evidence="4 5">
    <name type="scientific">Isachenkonia alkalipeptolytica</name>
    <dbReference type="NCBI Taxonomy" id="2565777"/>
    <lineage>
        <taxon>Bacteria</taxon>
        <taxon>Bacillati</taxon>
        <taxon>Bacillota</taxon>
        <taxon>Clostridia</taxon>
        <taxon>Eubacteriales</taxon>
        <taxon>Clostridiaceae</taxon>
        <taxon>Isachenkonia</taxon>
    </lineage>
</organism>
<feature type="compositionally biased region" description="Basic and acidic residues" evidence="2">
    <location>
        <begin position="77"/>
        <end position="86"/>
    </location>
</feature>
<dbReference type="SMART" id="SM00646">
    <property type="entry name" value="Ami_3"/>
    <property type="match status" value="1"/>
</dbReference>
<dbReference type="Pfam" id="PF01520">
    <property type="entry name" value="Amidase_3"/>
    <property type="match status" value="1"/>
</dbReference>
<sequence length="283" mass="31145">MKTNFNKLYEVLFISFVFLLIVFFVRSATYNFPGFSSSAGDDSAPTISAGEELKGELSEEDPEEKTSETPTILIDPGHQKDPDYTRENAAPSLNSTVYKVSTGTRGVSTGVWEYELVLDVAFKLESALKDLGYQVVLTRDRHDVHITNKERGKMAEEIGADILVSLHADGSSITSAQGVSVLSPSFNVSYIDADRAAVSKTLSTLIVDELAEATGARNRGVHFRNNLSILNWSKVPSTLVEIGFMSNPEEDQKMQTDEYQEKIARGIASGIHKYFNSTPDSEE</sequence>
<dbReference type="PANTHER" id="PTHR30404">
    <property type="entry name" value="N-ACETYLMURAMOYL-L-ALANINE AMIDASE"/>
    <property type="match status" value="1"/>
</dbReference>
<protein>
    <submittedName>
        <fullName evidence="4">N-acetylmuramoyl-L-alanine amidase</fullName>
    </submittedName>
</protein>
<gene>
    <name evidence="4" type="ORF">ISALK_05640</name>
</gene>
<dbReference type="GO" id="GO:0008745">
    <property type="term" value="F:N-acetylmuramoyl-L-alanine amidase activity"/>
    <property type="evidence" value="ECO:0007669"/>
    <property type="project" value="InterPro"/>
</dbReference>
<proteinExistence type="predicted"/>
<reference evidence="4 5" key="1">
    <citation type="submission" date="2019-04" db="EMBL/GenBank/DDBJ databases">
        <title>Isachenkonia alkalipeptolytica gen. nov. sp. nov. a new anaerobic, alkiliphilic organothrophic bacterium capable to reduce synthesized ferrihydrite isolated from a soda lake.</title>
        <authorList>
            <person name="Toshchakov S.V."/>
            <person name="Zavarzina D.G."/>
            <person name="Zhilina T.N."/>
            <person name="Kostrikina N.A."/>
            <person name="Kublanov I.V."/>
        </authorList>
    </citation>
    <scope>NUCLEOTIDE SEQUENCE [LARGE SCALE GENOMIC DNA]</scope>
    <source>
        <strain evidence="4 5">Z-1701</strain>
    </source>
</reference>
<evidence type="ECO:0000313" key="4">
    <source>
        <dbReference type="EMBL" id="NBG87978.1"/>
    </source>
</evidence>
<dbReference type="RefSeq" id="WP_160720027.1">
    <property type="nucleotide sequence ID" value="NZ_SUMG01000005.1"/>
</dbReference>
<dbReference type="Gene3D" id="3.40.630.40">
    <property type="entry name" value="Zn-dependent exopeptidases"/>
    <property type="match status" value="1"/>
</dbReference>
<feature type="domain" description="MurNAc-LAA" evidence="3">
    <location>
        <begin position="152"/>
        <end position="272"/>
    </location>
</feature>
<feature type="region of interest" description="Disordered" evidence="2">
    <location>
        <begin position="53"/>
        <end position="88"/>
    </location>
</feature>
<keyword evidence="5" id="KW-1185">Reference proteome</keyword>
<comment type="caution">
    <text evidence="4">The sequence shown here is derived from an EMBL/GenBank/DDBJ whole genome shotgun (WGS) entry which is preliminary data.</text>
</comment>
<keyword evidence="1" id="KW-0378">Hydrolase</keyword>
<dbReference type="GO" id="GO:0009253">
    <property type="term" value="P:peptidoglycan catabolic process"/>
    <property type="evidence" value="ECO:0007669"/>
    <property type="project" value="InterPro"/>
</dbReference>
<dbReference type="SUPFAM" id="SSF53187">
    <property type="entry name" value="Zn-dependent exopeptidases"/>
    <property type="match status" value="1"/>
</dbReference>
<dbReference type="InterPro" id="IPR050695">
    <property type="entry name" value="N-acetylmuramoyl_amidase_3"/>
</dbReference>